<evidence type="ECO:0000313" key="1">
    <source>
        <dbReference type="EMBL" id="EMI19156.1"/>
    </source>
</evidence>
<dbReference type="AlphaFoldDB" id="M5RIX5"/>
<proteinExistence type="predicted"/>
<evidence type="ECO:0000313" key="2">
    <source>
        <dbReference type="Proteomes" id="UP000011991"/>
    </source>
</evidence>
<protein>
    <submittedName>
        <fullName evidence="1">Uncharacterized protein</fullName>
    </submittedName>
</protein>
<comment type="caution">
    <text evidence="1">The sequence shown here is derived from an EMBL/GenBank/DDBJ whole genome shotgun (WGS) entry which is preliminary data.</text>
</comment>
<dbReference type="Proteomes" id="UP000011991">
    <property type="component" value="Unassembled WGS sequence"/>
</dbReference>
<name>M5RIX5_9BACT</name>
<keyword evidence="2" id="KW-1185">Reference proteome</keyword>
<reference evidence="1 2" key="1">
    <citation type="journal article" date="2013" name="Mar. Genomics">
        <title>Expression of sulfatases in Rhodopirellula baltica and the diversity of sulfatases in the genus Rhodopirellula.</title>
        <authorList>
            <person name="Wegner C.E."/>
            <person name="Richter-Heitmann T."/>
            <person name="Klindworth A."/>
            <person name="Klockow C."/>
            <person name="Richter M."/>
            <person name="Achstetter T."/>
            <person name="Glockner F.O."/>
            <person name="Harder J."/>
        </authorList>
    </citation>
    <scope>NUCLEOTIDE SEQUENCE [LARGE SCALE GENOMIC DNA]</scope>
    <source>
        <strain evidence="1 2">SM1</strain>
    </source>
</reference>
<dbReference type="PATRIC" id="fig|1265738.3.peg.3931"/>
<dbReference type="EMBL" id="ANOG01000562">
    <property type="protein sequence ID" value="EMI19156.1"/>
    <property type="molecule type" value="Genomic_DNA"/>
</dbReference>
<accession>M5RIX5</accession>
<gene>
    <name evidence="1" type="ORF">RMSM_03928</name>
</gene>
<organism evidence="1 2">
    <name type="scientific">Rhodopirellula maiorica SM1</name>
    <dbReference type="NCBI Taxonomy" id="1265738"/>
    <lineage>
        <taxon>Bacteria</taxon>
        <taxon>Pseudomonadati</taxon>
        <taxon>Planctomycetota</taxon>
        <taxon>Planctomycetia</taxon>
        <taxon>Pirellulales</taxon>
        <taxon>Pirellulaceae</taxon>
        <taxon>Novipirellula</taxon>
    </lineage>
</organism>
<sequence length="40" mass="4569">MFLENQYVSIIEYGYCLGCASRGGRVGRQWFEARRQPAGV</sequence>